<dbReference type="AlphaFoldDB" id="A0A0H5ADA6"/>
<comment type="subcellular location">
    <subcellularLocation>
        <location evidence="8">Cell outer membrane</location>
        <topology evidence="8">Lipid-anchor</topology>
    </subcellularLocation>
</comment>
<dbReference type="SUPFAM" id="SSF56954">
    <property type="entry name" value="Outer membrane efflux proteins (OEP)"/>
    <property type="match status" value="1"/>
</dbReference>
<evidence type="ECO:0000313" key="10">
    <source>
        <dbReference type="Proteomes" id="UP000036608"/>
    </source>
</evidence>
<evidence type="ECO:0000256" key="3">
    <source>
        <dbReference type="ARBA" id="ARBA00022692"/>
    </source>
</evidence>
<dbReference type="Gene3D" id="2.20.200.10">
    <property type="entry name" value="Outer membrane efflux proteins (OEP)"/>
    <property type="match status" value="1"/>
</dbReference>
<dbReference type="PATRIC" id="fig|200450.3.peg.3815"/>
<keyword evidence="3 8" id="KW-0812">Transmembrane</keyword>
<dbReference type="NCBIfam" id="TIGR01845">
    <property type="entry name" value="outer_NodT"/>
    <property type="match status" value="1"/>
</dbReference>
<proteinExistence type="inferred from homology"/>
<organism evidence="9 10">
    <name type="scientific">Pseudomonas trivialis</name>
    <dbReference type="NCBI Taxonomy" id="200450"/>
    <lineage>
        <taxon>Bacteria</taxon>
        <taxon>Pseudomonadati</taxon>
        <taxon>Pseudomonadota</taxon>
        <taxon>Gammaproteobacteria</taxon>
        <taxon>Pseudomonadales</taxon>
        <taxon>Pseudomonadaceae</taxon>
        <taxon>Pseudomonas</taxon>
    </lineage>
</organism>
<dbReference type="InterPro" id="IPR010131">
    <property type="entry name" value="MdtP/NodT-like"/>
</dbReference>
<evidence type="ECO:0000256" key="4">
    <source>
        <dbReference type="ARBA" id="ARBA00023136"/>
    </source>
</evidence>
<dbReference type="PANTHER" id="PTHR30203">
    <property type="entry name" value="OUTER MEMBRANE CATION EFFLUX PROTEIN"/>
    <property type="match status" value="1"/>
</dbReference>
<reference evidence="9 10" key="1">
    <citation type="journal article" date="2015" name="Genome Announc.">
        <title>Complete Genome Sequence of the Rhizobacterium Pseudomonas trivialis Strain IHBB745 with Multiple Plant Growth-Promoting Activities and Tolerance to Desiccation and Alkalinity.</title>
        <authorList>
            <person name="Gulati A."/>
            <person name="Swarnkar M.K."/>
            <person name="Vyas P."/>
            <person name="Rahi P."/>
            <person name="Thakur R."/>
            <person name="Thakur N."/>
            <person name="Singh A.K."/>
        </authorList>
    </citation>
    <scope>NUCLEOTIDE SEQUENCE [LARGE SCALE GENOMIC DNA]</scope>
    <source>
        <strain evidence="10">745</strain>
    </source>
</reference>
<protein>
    <submittedName>
        <fullName evidence="9">Multidrug transporter</fullName>
    </submittedName>
</protein>
<dbReference type="Pfam" id="PF02321">
    <property type="entry name" value="OEP"/>
    <property type="match status" value="2"/>
</dbReference>
<evidence type="ECO:0000256" key="2">
    <source>
        <dbReference type="ARBA" id="ARBA00022452"/>
    </source>
</evidence>
<keyword evidence="5 8" id="KW-0564">Palmitate</keyword>
<dbReference type="InterPro" id="IPR003423">
    <property type="entry name" value="OMP_efflux"/>
</dbReference>
<evidence type="ECO:0000256" key="7">
    <source>
        <dbReference type="ARBA" id="ARBA00023288"/>
    </source>
</evidence>
<comment type="similarity">
    <text evidence="1 8">Belongs to the outer membrane factor (OMF) (TC 1.B.17) family.</text>
</comment>
<dbReference type="GO" id="GO:0009279">
    <property type="term" value="C:cell outer membrane"/>
    <property type="evidence" value="ECO:0007669"/>
    <property type="project" value="UniProtKB-SubCell"/>
</dbReference>
<dbReference type="OrthoDB" id="9770517at2"/>
<dbReference type="KEGG" id="ptv:AA957_18545"/>
<evidence type="ECO:0000256" key="8">
    <source>
        <dbReference type="RuleBase" id="RU362097"/>
    </source>
</evidence>
<keyword evidence="7 8" id="KW-0449">Lipoprotein</keyword>
<sequence>MGSPSFSARHGCVSLLGVAAVCLAGCSSWVTHTPAQPHPERINALSRLPQGVSAQALPERWWQLYNDPTLDALVQQALMHNRDLAAAQAHVQSMLAGIMQADAERWPSTQVSLGAAYGKTADDQTLAKATDSHAPSQWAFNPGFELAYQIDVWGQVQRGIERAQVQASAAQDAEDLLRVTVVAQTTRAYVNACALGARAKVQRHSLEVVEHSLELTDRQRRAGVVTDLEYTRVQALLGETQALLPMLEAHRQAALYELAMLTGAAELEQGSGAATCEVVPQLSTELPAGDGWQLLARRPDVRQAERALQAATLAVDIVQADLYPKVTFGASVSSSAHKPHELGDSSAVMVGIGPLITWQFPNWRANRARVNQARALEQVEVAQFEASLLKALKDVRQALALYDGERRRHAALSQALDSSRQAYKLAQLNYNAGSIDFLDVLDSERELIRLQATRADADGQLLQRQINLFRALGGGWQSSSPANPAAALTHASVISSGTQP</sequence>
<dbReference type="EMBL" id="CP011507">
    <property type="protein sequence ID" value="AKS08038.1"/>
    <property type="molecule type" value="Genomic_DNA"/>
</dbReference>
<evidence type="ECO:0000256" key="5">
    <source>
        <dbReference type="ARBA" id="ARBA00023139"/>
    </source>
</evidence>
<evidence type="ECO:0000256" key="1">
    <source>
        <dbReference type="ARBA" id="ARBA00007613"/>
    </source>
</evidence>
<dbReference type="Proteomes" id="UP000036608">
    <property type="component" value="Chromosome"/>
</dbReference>
<reference evidence="10" key="2">
    <citation type="submission" date="2015-05" db="EMBL/GenBank/DDBJ databases">
        <authorList>
            <person name="Swarnkar M.K."/>
            <person name="Vyas P."/>
            <person name="Rahi P."/>
            <person name="Thakur R."/>
            <person name="Thakur N."/>
            <person name="Singh A.K."/>
            <person name="Gulati A."/>
        </authorList>
    </citation>
    <scope>NUCLEOTIDE SEQUENCE [LARGE SCALE GENOMIC DNA]</scope>
    <source>
        <strain evidence="10">745</strain>
    </source>
</reference>
<name>A0A0H5ADA6_9PSED</name>
<gene>
    <name evidence="9" type="ORF">AA957_18545</name>
</gene>
<accession>A0A0H5ADA6</accession>
<evidence type="ECO:0000313" key="9">
    <source>
        <dbReference type="EMBL" id="AKS08038.1"/>
    </source>
</evidence>
<keyword evidence="2 8" id="KW-1134">Transmembrane beta strand</keyword>
<keyword evidence="6" id="KW-0998">Cell outer membrane</keyword>
<keyword evidence="4 8" id="KW-0472">Membrane</keyword>
<evidence type="ECO:0000256" key="6">
    <source>
        <dbReference type="ARBA" id="ARBA00023237"/>
    </source>
</evidence>
<dbReference type="Gene3D" id="1.20.1600.10">
    <property type="entry name" value="Outer membrane efflux proteins (OEP)"/>
    <property type="match status" value="1"/>
</dbReference>
<dbReference type="GO" id="GO:0015562">
    <property type="term" value="F:efflux transmembrane transporter activity"/>
    <property type="evidence" value="ECO:0007669"/>
    <property type="project" value="InterPro"/>
</dbReference>
<dbReference type="PANTHER" id="PTHR30203:SF21">
    <property type="entry name" value="OUTER MEMBRANE COMPONENT OF MULTIDRUG EFFLUX PUMP-RELATED"/>
    <property type="match status" value="1"/>
</dbReference>
<dbReference type="RefSeq" id="WP_049711469.1">
    <property type="nucleotide sequence ID" value="NZ_CP011507.1"/>
</dbReference>